<keyword evidence="2" id="KW-0677">Repeat</keyword>
<comment type="caution">
    <text evidence="5">The sequence shown here is derived from an EMBL/GenBank/DDBJ whole genome shotgun (WGS) entry which is preliminary data.</text>
</comment>
<dbReference type="PANTHER" id="PTHR12226:SF2">
    <property type="entry name" value="MANNOSE-P-DOLICHOL UTILIZATION DEFECT 1 PROTEIN"/>
    <property type="match status" value="1"/>
</dbReference>
<dbReference type="EMBL" id="JAPDFW010000011">
    <property type="protein sequence ID" value="KAJ5080252.1"/>
    <property type="molecule type" value="Genomic_DNA"/>
</dbReference>
<dbReference type="AlphaFoldDB" id="A0A9Q0LWH1"/>
<sequence>MNATQKFFGLISQECYEILLEQKIMDTNCLKQIISKLLGLGIVVFSVILKQISFNNLCTGKLSLISTLLAFLGTIVRLFTVIQDVKDQLLIISTVTSVVLNGILVLQFFIFSNKSEKTSDPNSQKQNSTNTPKRPRRAD</sequence>
<name>A0A9Q0LWH1_ANAIG</name>
<organism evidence="5 6">
    <name type="scientific">Anaeramoeba ignava</name>
    <name type="common">Anaerobic marine amoeba</name>
    <dbReference type="NCBI Taxonomy" id="1746090"/>
    <lineage>
        <taxon>Eukaryota</taxon>
        <taxon>Metamonada</taxon>
        <taxon>Anaeramoebidae</taxon>
        <taxon>Anaeramoeba</taxon>
    </lineage>
</organism>
<evidence type="ECO:0000256" key="4">
    <source>
        <dbReference type="SAM" id="Phobius"/>
    </source>
</evidence>
<feature type="region of interest" description="Disordered" evidence="3">
    <location>
        <begin position="115"/>
        <end position="139"/>
    </location>
</feature>
<feature type="transmembrane region" description="Helical" evidence="4">
    <location>
        <begin position="64"/>
        <end position="82"/>
    </location>
</feature>
<dbReference type="Proteomes" id="UP001149090">
    <property type="component" value="Unassembled WGS sequence"/>
</dbReference>
<evidence type="ECO:0000256" key="3">
    <source>
        <dbReference type="SAM" id="MobiDB-lite"/>
    </source>
</evidence>
<feature type="compositionally biased region" description="Polar residues" evidence="3">
    <location>
        <begin position="120"/>
        <end position="132"/>
    </location>
</feature>
<feature type="transmembrane region" description="Helical" evidence="4">
    <location>
        <begin position="33"/>
        <end position="52"/>
    </location>
</feature>
<evidence type="ECO:0000256" key="2">
    <source>
        <dbReference type="ARBA" id="ARBA00022737"/>
    </source>
</evidence>
<proteinExistence type="predicted"/>
<gene>
    <name evidence="5" type="ORF">M0811_03736</name>
</gene>
<keyword evidence="4" id="KW-0472">Membrane</keyword>
<reference evidence="5" key="1">
    <citation type="submission" date="2022-10" db="EMBL/GenBank/DDBJ databases">
        <title>Novel sulphate-reducing endosymbionts in the free-living metamonad Anaeramoeba.</title>
        <authorList>
            <person name="Jerlstrom-Hultqvist J."/>
            <person name="Cepicka I."/>
            <person name="Gallot-Lavallee L."/>
            <person name="Salas-Leiva D."/>
            <person name="Curtis B.A."/>
            <person name="Zahonova K."/>
            <person name="Pipaliya S."/>
            <person name="Dacks J."/>
            <person name="Roger A.J."/>
        </authorList>
    </citation>
    <scope>NUCLEOTIDE SEQUENCE</scope>
    <source>
        <strain evidence="5">BMAN</strain>
    </source>
</reference>
<keyword evidence="1" id="KW-0813">Transport</keyword>
<keyword evidence="4" id="KW-0812">Transmembrane</keyword>
<accession>A0A9Q0LWH1</accession>
<evidence type="ECO:0000256" key="1">
    <source>
        <dbReference type="ARBA" id="ARBA00022448"/>
    </source>
</evidence>
<dbReference type="PANTHER" id="PTHR12226">
    <property type="entry name" value="MANNOSE-P-DOLICHOL UTILIZATION DEFECT 1 LEC35 -RELATED"/>
    <property type="match status" value="1"/>
</dbReference>
<keyword evidence="4" id="KW-1133">Transmembrane helix</keyword>
<evidence type="ECO:0000313" key="6">
    <source>
        <dbReference type="Proteomes" id="UP001149090"/>
    </source>
</evidence>
<feature type="transmembrane region" description="Helical" evidence="4">
    <location>
        <begin position="89"/>
        <end position="111"/>
    </location>
</feature>
<dbReference type="OrthoDB" id="271506at2759"/>
<keyword evidence="6" id="KW-1185">Reference proteome</keyword>
<evidence type="ECO:0000313" key="5">
    <source>
        <dbReference type="EMBL" id="KAJ5080252.1"/>
    </source>
</evidence>
<dbReference type="InterPro" id="IPR016817">
    <property type="entry name" value="MannP-dilichol_defect-1"/>
</dbReference>
<protein>
    <submittedName>
        <fullName evidence="5">Mannose-p-dolichol utilization defect 1 protein</fullName>
    </submittedName>
</protein>